<sequence length="50" mass="5600">MVADWSLPIFEIAEKHRETVLSRVSNLSTLILLRQLISGTSITSGNCRNE</sequence>
<gene>
    <name evidence="1" type="ORF">SVUK_LOCUS8615</name>
</gene>
<accession>A0A3P7JBT6</accession>
<keyword evidence="2" id="KW-1185">Reference proteome</keyword>
<protein>
    <submittedName>
        <fullName evidence="1">Uncharacterized protein</fullName>
    </submittedName>
</protein>
<reference evidence="1 2" key="1">
    <citation type="submission" date="2018-11" db="EMBL/GenBank/DDBJ databases">
        <authorList>
            <consortium name="Pathogen Informatics"/>
        </authorList>
    </citation>
    <scope>NUCLEOTIDE SEQUENCE [LARGE SCALE GENOMIC DNA]</scope>
</reference>
<dbReference type="EMBL" id="UYYB01031622">
    <property type="protein sequence ID" value="VDM73617.1"/>
    <property type="molecule type" value="Genomic_DNA"/>
</dbReference>
<dbReference type="AlphaFoldDB" id="A0A3P7JBT6"/>
<organism evidence="1 2">
    <name type="scientific">Strongylus vulgaris</name>
    <name type="common">Blood worm</name>
    <dbReference type="NCBI Taxonomy" id="40348"/>
    <lineage>
        <taxon>Eukaryota</taxon>
        <taxon>Metazoa</taxon>
        <taxon>Ecdysozoa</taxon>
        <taxon>Nematoda</taxon>
        <taxon>Chromadorea</taxon>
        <taxon>Rhabditida</taxon>
        <taxon>Rhabditina</taxon>
        <taxon>Rhabditomorpha</taxon>
        <taxon>Strongyloidea</taxon>
        <taxon>Strongylidae</taxon>
        <taxon>Strongylus</taxon>
    </lineage>
</organism>
<evidence type="ECO:0000313" key="2">
    <source>
        <dbReference type="Proteomes" id="UP000270094"/>
    </source>
</evidence>
<name>A0A3P7JBT6_STRVU</name>
<proteinExistence type="predicted"/>
<dbReference type="Proteomes" id="UP000270094">
    <property type="component" value="Unassembled WGS sequence"/>
</dbReference>
<evidence type="ECO:0000313" key="1">
    <source>
        <dbReference type="EMBL" id="VDM73617.1"/>
    </source>
</evidence>